<dbReference type="InterPro" id="IPR029060">
    <property type="entry name" value="PIN-like_dom_sf"/>
</dbReference>
<protein>
    <recommendedName>
        <fullName evidence="5">Ribonuclease VapC</fullName>
        <shortName evidence="5">RNase VapC</shortName>
        <ecNumber evidence="5">3.1.-.-</ecNumber>
    </recommendedName>
    <alternativeName>
        <fullName evidence="5">Toxin VapC</fullName>
    </alternativeName>
</protein>
<dbReference type="EC" id="3.1.-.-" evidence="5"/>
<gene>
    <name evidence="5" type="primary">vapC</name>
    <name evidence="7" type="ORF">ENI35_04095</name>
</gene>
<feature type="binding site" evidence="5">
    <location>
        <position position="128"/>
    </location>
    <ligand>
        <name>Mg(2+)</name>
        <dbReference type="ChEBI" id="CHEBI:18420"/>
    </ligand>
</feature>
<keyword evidence="4 5" id="KW-0378">Hydrolase</keyword>
<keyword evidence="2 5" id="KW-0540">Nuclease</keyword>
<keyword evidence="5" id="KW-0460">Magnesium</keyword>
<comment type="cofactor">
    <cofactor evidence="5">
        <name>Mg(2+)</name>
        <dbReference type="ChEBI" id="CHEBI:18420"/>
    </cofactor>
</comment>
<dbReference type="Gene3D" id="3.40.50.1010">
    <property type="entry name" value="5'-nuclease"/>
    <property type="match status" value="1"/>
</dbReference>
<evidence type="ECO:0000256" key="2">
    <source>
        <dbReference type="ARBA" id="ARBA00022722"/>
    </source>
</evidence>
<evidence type="ECO:0000259" key="6">
    <source>
        <dbReference type="Pfam" id="PF01850"/>
    </source>
</evidence>
<dbReference type="GO" id="GO:0090729">
    <property type="term" value="F:toxin activity"/>
    <property type="evidence" value="ECO:0007669"/>
    <property type="project" value="UniProtKB-KW"/>
</dbReference>
<comment type="similarity">
    <text evidence="5">Belongs to the PINc/VapC protein family.</text>
</comment>
<keyword evidence="1 5" id="KW-1277">Toxin-antitoxin system</keyword>
<keyword evidence="3 5" id="KW-0479">Metal-binding</keyword>
<dbReference type="InterPro" id="IPR022907">
    <property type="entry name" value="VapC_family"/>
</dbReference>
<dbReference type="EMBL" id="DRIH01000137">
    <property type="protein sequence ID" value="HEC67977.1"/>
    <property type="molecule type" value="Genomic_DNA"/>
</dbReference>
<evidence type="ECO:0000256" key="1">
    <source>
        <dbReference type="ARBA" id="ARBA00022649"/>
    </source>
</evidence>
<dbReference type="GO" id="GO:0004540">
    <property type="term" value="F:RNA nuclease activity"/>
    <property type="evidence" value="ECO:0007669"/>
    <property type="project" value="InterPro"/>
</dbReference>
<dbReference type="GO" id="GO:0016787">
    <property type="term" value="F:hydrolase activity"/>
    <property type="evidence" value="ECO:0007669"/>
    <property type="project" value="UniProtKB-KW"/>
</dbReference>
<evidence type="ECO:0000256" key="5">
    <source>
        <dbReference type="HAMAP-Rule" id="MF_00265"/>
    </source>
</evidence>
<evidence type="ECO:0000313" key="7">
    <source>
        <dbReference type="EMBL" id="HEC67977.1"/>
    </source>
</evidence>
<dbReference type="InterPro" id="IPR002716">
    <property type="entry name" value="PIN_dom"/>
</dbReference>
<organism evidence="7">
    <name type="scientific">Desulfofervidus auxilii</name>
    <dbReference type="NCBI Taxonomy" id="1621989"/>
    <lineage>
        <taxon>Bacteria</taxon>
        <taxon>Pseudomonadati</taxon>
        <taxon>Thermodesulfobacteriota</taxon>
        <taxon>Candidatus Desulfofervidia</taxon>
        <taxon>Candidatus Desulfofervidales</taxon>
        <taxon>Candidatus Desulfofervidaceae</taxon>
        <taxon>Candidatus Desulfofervidus</taxon>
    </lineage>
</organism>
<dbReference type="HAMAP" id="MF_00265">
    <property type="entry name" value="VapC_Nob1"/>
    <property type="match status" value="1"/>
</dbReference>
<dbReference type="GO" id="GO:0000287">
    <property type="term" value="F:magnesium ion binding"/>
    <property type="evidence" value="ECO:0007669"/>
    <property type="project" value="UniProtKB-UniRule"/>
</dbReference>
<reference evidence="7" key="1">
    <citation type="journal article" date="2020" name="mSystems">
        <title>Genome- and Community-Level Interaction Insights into Carbon Utilization and Element Cycling Functions of Hydrothermarchaeota in Hydrothermal Sediment.</title>
        <authorList>
            <person name="Zhou Z."/>
            <person name="Liu Y."/>
            <person name="Xu W."/>
            <person name="Pan J."/>
            <person name="Luo Z.H."/>
            <person name="Li M."/>
        </authorList>
    </citation>
    <scope>NUCLEOTIDE SEQUENCE [LARGE SCALE GENOMIC DNA]</scope>
    <source>
        <strain evidence="7">HyVt-389</strain>
    </source>
</reference>
<dbReference type="Proteomes" id="UP000885738">
    <property type="component" value="Unassembled WGS sequence"/>
</dbReference>
<evidence type="ECO:0000256" key="4">
    <source>
        <dbReference type="ARBA" id="ARBA00022801"/>
    </source>
</evidence>
<keyword evidence="5" id="KW-0800">Toxin</keyword>
<feature type="domain" description="PIN" evidence="6">
    <location>
        <begin position="29"/>
        <end position="148"/>
    </location>
</feature>
<dbReference type="SUPFAM" id="SSF88723">
    <property type="entry name" value="PIN domain-like"/>
    <property type="match status" value="1"/>
</dbReference>
<name>A0A7C1VZW9_DESA2</name>
<proteinExistence type="inferred from homology"/>
<dbReference type="AlphaFoldDB" id="A0A7C1VZW9"/>
<comment type="caution">
    <text evidence="7">The sequence shown here is derived from an EMBL/GenBank/DDBJ whole genome shotgun (WGS) entry which is preliminary data.</text>
</comment>
<dbReference type="CDD" id="cd18692">
    <property type="entry name" value="PIN_VapC-like"/>
    <property type="match status" value="1"/>
</dbReference>
<evidence type="ECO:0000256" key="3">
    <source>
        <dbReference type="ARBA" id="ARBA00022723"/>
    </source>
</evidence>
<accession>A0A7C1VZW9</accession>
<dbReference type="Pfam" id="PF01850">
    <property type="entry name" value="PIN"/>
    <property type="match status" value="1"/>
</dbReference>
<feature type="binding site" evidence="5">
    <location>
        <position position="32"/>
    </location>
    <ligand>
        <name>Mg(2+)</name>
        <dbReference type="ChEBI" id="CHEBI:18420"/>
    </ligand>
</feature>
<sequence length="165" mass="18850">MIYWSYRTGILESWKSGRERICMIGRYRVFFDTNVLAYLHDKGSPEKRHVVRELLSSWFPTGKMVVSTQVLQELYVVLTKKLRPPVPPGEALEELERLNLGAKTVVVTPELIFRAVRIHAENAISFWDALIVSAASYGGCRIIFTEDLNPGQVIEGVRVENPFVR</sequence>
<comment type="function">
    <text evidence="5">Toxic component of a toxin-antitoxin (TA) system. An RNase.</text>
</comment>